<organism evidence="2 3">
    <name type="scientific">Exophiala dermatitidis (strain ATCC 34100 / CBS 525.76 / NIH/UT8656)</name>
    <name type="common">Black yeast</name>
    <name type="synonym">Wangiella dermatitidis</name>
    <dbReference type="NCBI Taxonomy" id="858893"/>
    <lineage>
        <taxon>Eukaryota</taxon>
        <taxon>Fungi</taxon>
        <taxon>Dikarya</taxon>
        <taxon>Ascomycota</taxon>
        <taxon>Pezizomycotina</taxon>
        <taxon>Eurotiomycetes</taxon>
        <taxon>Chaetothyriomycetidae</taxon>
        <taxon>Chaetothyriales</taxon>
        <taxon>Herpotrichiellaceae</taxon>
        <taxon>Exophiala</taxon>
    </lineage>
</organism>
<dbReference type="Proteomes" id="UP000007304">
    <property type="component" value="Unassembled WGS sequence"/>
</dbReference>
<evidence type="ECO:0000313" key="3">
    <source>
        <dbReference type="Proteomes" id="UP000007304"/>
    </source>
</evidence>
<dbReference type="AlphaFoldDB" id="H6BZX1"/>
<dbReference type="GeneID" id="20309030"/>
<sequence length="134" mass="14359">MIVSVLCDLSRTQSKAQPAGISSPFRPTTTTRSHSRQPSRSARDSTPGSSAPVSLGAQPLASMNTSTAASTDDGGMAGWIHLQKVGYPWATIADRLYRELQSEARGSLTCKAVNTHDSYHRIGPRHPTGHTEND</sequence>
<dbReference type="VEuPathDB" id="FungiDB:HMPREF1120_04391"/>
<protein>
    <submittedName>
        <fullName evidence="2">Uncharacterized protein</fullName>
    </submittedName>
</protein>
<dbReference type="RefSeq" id="XP_009156767.1">
    <property type="nucleotide sequence ID" value="XM_009158519.1"/>
</dbReference>
<evidence type="ECO:0000313" key="2">
    <source>
        <dbReference type="EMBL" id="EHY56306.1"/>
    </source>
</evidence>
<name>H6BZX1_EXODN</name>
<evidence type="ECO:0000256" key="1">
    <source>
        <dbReference type="SAM" id="MobiDB-lite"/>
    </source>
</evidence>
<dbReference type="InParanoid" id="H6BZX1"/>
<dbReference type="HOGENOM" id="CLU_1896208_0_0_1"/>
<feature type="compositionally biased region" description="Low complexity" evidence="1">
    <location>
        <begin position="22"/>
        <end position="40"/>
    </location>
</feature>
<gene>
    <name evidence="2" type="ORF">HMPREF1120_04391</name>
</gene>
<feature type="compositionally biased region" description="Polar residues" evidence="1">
    <location>
        <begin position="61"/>
        <end position="70"/>
    </location>
</feature>
<dbReference type="EMBL" id="JH226133">
    <property type="protein sequence ID" value="EHY56306.1"/>
    <property type="molecule type" value="Genomic_DNA"/>
</dbReference>
<keyword evidence="3" id="KW-1185">Reference proteome</keyword>
<proteinExistence type="predicted"/>
<accession>H6BZX1</accession>
<reference evidence="2" key="1">
    <citation type="submission" date="2011-07" db="EMBL/GenBank/DDBJ databases">
        <title>The Genome Sequence of Exophiala (Wangiella) dermatitidis NIH/UT8656.</title>
        <authorList>
            <consortium name="The Broad Institute Genome Sequencing Platform"/>
            <person name="Cuomo C."/>
            <person name="Wang Z."/>
            <person name="Hunicke-Smith S."/>
            <person name="Szanislo P.J."/>
            <person name="Earl A."/>
            <person name="Young S.K."/>
            <person name="Zeng Q."/>
            <person name="Gargeya S."/>
            <person name="Fitzgerald M."/>
            <person name="Haas B."/>
            <person name="Abouelleil A."/>
            <person name="Alvarado L."/>
            <person name="Arachchi H.M."/>
            <person name="Berlin A."/>
            <person name="Brown A."/>
            <person name="Chapman S.B."/>
            <person name="Chen Z."/>
            <person name="Dunbar C."/>
            <person name="Freedman E."/>
            <person name="Gearin G."/>
            <person name="Gellesch M."/>
            <person name="Goldberg J."/>
            <person name="Griggs A."/>
            <person name="Gujja S."/>
            <person name="Heiman D."/>
            <person name="Howarth C."/>
            <person name="Larson L."/>
            <person name="Lui A."/>
            <person name="MacDonald P.J.P."/>
            <person name="Montmayeur A."/>
            <person name="Murphy C."/>
            <person name="Neiman D."/>
            <person name="Pearson M."/>
            <person name="Priest M."/>
            <person name="Roberts A."/>
            <person name="Saif S."/>
            <person name="Shea T."/>
            <person name="Shenoy N."/>
            <person name="Sisk P."/>
            <person name="Stolte C."/>
            <person name="Sykes S."/>
            <person name="Wortman J."/>
            <person name="Nusbaum C."/>
            <person name="Birren B."/>
        </authorList>
    </citation>
    <scope>NUCLEOTIDE SEQUENCE</scope>
    <source>
        <strain evidence="2">NIH/UT8656</strain>
    </source>
</reference>
<feature type="region of interest" description="Disordered" evidence="1">
    <location>
        <begin position="10"/>
        <end position="75"/>
    </location>
</feature>